<dbReference type="GO" id="GO:0035861">
    <property type="term" value="C:site of double-strand break"/>
    <property type="evidence" value="ECO:0007669"/>
    <property type="project" value="TreeGrafter"/>
</dbReference>
<keyword evidence="3" id="KW-0158">Chromosome</keyword>
<accession>A0A453MXJ3</accession>
<evidence type="ECO:0000313" key="11">
    <source>
        <dbReference type="EnsemblPlants" id="AET6Gv20134500.23"/>
    </source>
</evidence>
<evidence type="ECO:0000313" key="12">
    <source>
        <dbReference type="Proteomes" id="UP000015105"/>
    </source>
</evidence>
<keyword evidence="10" id="KW-0539">Nucleus</keyword>
<dbReference type="GO" id="GO:0051276">
    <property type="term" value="P:chromosome organization"/>
    <property type="evidence" value="ECO:0007669"/>
    <property type="project" value="InterPro"/>
</dbReference>
<comment type="subcellular location">
    <subcellularLocation>
        <location evidence="2">Chromosome</location>
    </subcellularLocation>
    <subcellularLocation>
        <location evidence="1">Nucleus</location>
    </subcellularLocation>
</comment>
<dbReference type="EnsemblPlants" id="AET6Gv20134500.23">
    <property type="protein sequence ID" value="AET6Gv20134500.23"/>
    <property type="gene ID" value="AET6Gv20134500"/>
</dbReference>
<keyword evidence="7" id="KW-0175">Coiled coil</keyword>
<reference evidence="11" key="5">
    <citation type="journal article" date="2021" name="G3 (Bethesda)">
        <title>Aegilops tauschii genome assembly Aet v5.0 features greater sequence contiguity and improved annotation.</title>
        <authorList>
            <person name="Wang L."/>
            <person name="Zhu T."/>
            <person name="Rodriguez J.C."/>
            <person name="Deal K.R."/>
            <person name="Dubcovsky J."/>
            <person name="McGuire P.E."/>
            <person name="Lux T."/>
            <person name="Spannagl M."/>
            <person name="Mayer K.F.X."/>
            <person name="Baldrich P."/>
            <person name="Meyers B.C."/>
            <person name="Huo N."/>
            <person name="Gu Y.Q."/>
            <person name="Zhou H."/>
            <person name="Devos K.M."/>
            <person name="Bennetzen J.L."/>
            <person name="Unver T."/>
            <person name="Budak H."/>
            <person name="Gulick P.J."/>
            <person name="Galiba G."/>
            <person name="Kalapos B."/>
            <person name="Nelson D.R."/>
            <person name="Li P."/>
            <person name="You F.M."/>
            <person name="Luo M.C."/>
            <person name="Dvorak J."/>
        </authorList>
    </citation>
    <scope>NUCLEOTIDE SEQUENCE [LARGE SCALE GENOMIC DNA]</scope>
    <source>
        <strain evidence="11">cv. AL8/78</strain>
    </source>
</reference>
<evidence type="ECO:0000256" key="6">
    <source>
        <dbReference type="ARBA" id="ARBA00022840"/>
    </source>
</evidence>
<dbReference type="InterPro" id="IPR036277">
    <property type="entry name" value="SMC_hinge_sf"/>
</dbReference>
<dbReference type="SUPFAM" id="SSF75553">
    <property type="entry name" value="Smc hinge domain"/>
    <property type="match status" value="1"/>
</dbReference>
<proteinExistence type="predicted"/>
<keyword evidence="6" id="KW-0067">ATP-binding</keyword>
<keyword evidence="9" id="KW-0234">DNA repair</keyword>
<dbReference type="GO" id="GO:0005634">
    <property type="term" value="C:nucleus"/>
    <property type="evidence" value="ECO:0007669"/>
    <property type="project" value="UniProtKB-SubCell"/>
</dbReference>
<protein>
    <recommendedName>
        <fullName evidence="13">SMC hinge domain-containing protein</fullName>
    </recommendedName>
</protein>
<reference evidence="12" key="1">
    <citation type="journal article" date="2014" name="Science">
        <title>Ancient hybridizations among the ancestral genomes of bread wheat.</title>
        <authorList>
            <consortium name="International Wheat Genome Sequencing Consortium,"/>
            <person name="Marcussen T."/>
            <person name="Sandve S.R."/>
            <person name="Heier L."/>
            <person name="Spannagl M."/>
            <person name="Pfeifer M."/>
            <person name="Jakobsen K.S."/>
            <person name="Wulff B.B."/>
            <person name="Steuernagel B."/>
            <person name="Mayer K.F."/>
            <person name="Olsen O.A."/>
        </authorList>
    </citation>
    <scope>NUCLEOTIDE SEQUENCE [LARGE SCALE GENOMIC DNA]</scope>
    <source>
        <strain evidence="12">cv. AL8/78</strain>
    </source>
</reference>
<evidence type="ECO:0008006" key="13">
    <source>
        <dbReference type="Google" id="ProtNLM"/>
    </source>
</evidence>
<keyword evidence="12" id="KW-1185">Reference proteome</keyword>
<dbReference type="Gramene" id="AET6Gv20134500.23">
    <property type="protein sequence ID" value="AET6Gv20134500.23"/>
    <property type="gene ID" value="AET6Gv20134500"/>
</dbReference>
<keyword evidence="8" id="KW-0233">DNA recombination</keyword>
<evidence type="ECO:0000256" key="5">
    <source>
        <dbReference type="ARBA" id="ARBA00022763"/>
    </source>
</evidence>
<reference evidence="11" key="3">
    <citation type="journal article" date="2017" name="Nature">
        <title>Genome sequence of the progenitor of the wheat D genome Aegilops tauschii.</title>
        <authorList>
            <person name="Luo M.C."/>
            <person name="Gu Y.Q."/>
            <person name="Puiu D."/>
            <person name="Wang H."/>
            <person name="Twardziok S.O."/>
            <person name="Deal K.R."/>
            <person name="Huo N."/>
            <person name="Zhu T."/>
            <person name="Wang L."/>
            <person name="Wang Y."/>
            <person name="McGuire P.E."/>
            <person name="Liu S."/>
            <person name="Long H."/>
            <person name="Ramasamy R.K."/>
            <person name="Rodriguez J.C."/>
            <person name="Van S.L."/>
            <person name="Yuan L."/>
            <person name="Wang Z."/>
            <person name="Xia Z."/>
            <person name="Xiao L."/>
            <person name="Anderson O.D."/>
            <person name="Ouyang S."/>
            <person name="Liang Y."/>
            <person name="Zimin A.V."/>
            <person name="Pertea G."/>
            <person name="Qi P."/>
            <person name="Bennetzen J.L."/>
            <person name="Dai X."/>
            <person name="Dawson M.W."/>
            <person name="Muller H.G."/>
            <person name="Kugler K."/>
            <person name="Rivarola-Duarte L."/>
            <person name="Spannagl M."/>
            <person name="Mayer K.F.X."/>
            <person name="Lu F.H."/>
            <person name="Bevan M.W."/>
            <person name="Leroy P."/>
            <person name="Li P."/>
            <person name="You F.M."/>
            <person name="Sun Q."/>
            <person name="Liu Z."/>
            <person name="Lyons E."/>
            <person name="Wicker T."/>
            <person name="Salzberg S.L."/>
            <person name="Devos K.M."/>
            <person name="Dvorak J."/>
        </authorList>
    </citation>
    <scope>NUCLEOTIDE SEQUENCE [LARGE SCALE GENOMIC DNA]</scope>
    <source>
        <strain evidence="11">cv. AL8/78</strain>
    </source>
</reference>
<dbReference type="PANTHER" id="PTHR19306">
    <property type="entry name" value="STRUCTURAL MAINTENANCE OF CHROMOSOMES 5,6 SMC5, SMC6"/>
    <property type="match status" value="1"/>
</dbReference>
<evidence type="ECO:0000256" key="9">
    <source>
        <dbReference type="ARBA" id="ARBA00023204"/>
    </source>
</evidence>
<evidence type="ECO:0000256" key="2">
    <source>
        <dbReference type="ARBA" id="ARBA00004286"/>
    </source>
</evidence>
<dbReference type="GO" id="GO:0005524">
    <property type="term" value="F:ATP binding"/>
    <property type="evidence" value="ECO:0007669"/>
    <property type="project" value="UniProtKB-KW"/>
</dbReference>
<reference evidence="12" key="2">
    <citation type="journal article" date="2017" name="Nat. Plants">
        <title>The Aegilops tauschii genome reveals multiple impacts of transposons.</title>
        <authorList>
            <person name="Zhao G."/>
            <person name="Zou C."/>
            <person name="Li K."/>
            <person name="Wang K."/>
            <person name="Li T."/>
            <person name="Gao L."/>
            <person name="Zhang X."/>
            <person name="Wang H."/>
            <person name="Yang Z."/>
            <person name="Liu X."/>
            <person name="Jiang W."/>
            <person name="Mao L."/>
            <person name="Kong X."/>
            <person name="Jiao Y."/>
            <person name="Jia J."/>
        </authorList>
    </citation>
    <scope>NUCLEOTIDE SEQUENCE [LARGE SCALE GENOMIC DNA]</scope>
    <source>
        <strain evidence="12">cv. AL8/78</strain>
    </source>
</reference>
<reference evidence="11" key="4">
    <citation type="submission" date="2019-03" db="UniProtKB">
        <authorList>
            <consortium name="EnsemblPlants"/>
        </authorList>
    </citation>
    <scope>IDENTIFICATION</scope>
</reference>
<sequence length="196" mass="21902">MPLNFISQIAENDRRTKQIKSDIADLQRQQSNTVTAFGGQRVLKLLESIETNHKKFESPPIGPIGAHLQLASESWSVAVDSACGGLLDAFIVTCCKDLHVLRECASKVNFNNLRIIVYDFTRPRLIIPDGSLPTTEHPTVLSVIQSENHTVLNVLVDQGHAERQVLVKDYEVGKSLAFDDRMRNIKEVYTSDGDKM</sequence>
<dbReference type="Proteomes" id="UP000015105">
    <property type="component" value="Chromosome 6D"/>
</dbReference>
<keyword evidence="4" id="KW-0547">Nucleotide-binding</keyword>
<dbReference type="GO" id="GO:0003697">
    <property type="term" value="F:single-stranded DNA binding"/>
    <property type="evidence" value="ECO:0007669"/>
    <property type="project" value="TreeGrafter"/>
</dbReference>
<organism evidence="11 12">
    <name type="scientific">Aegilops tauschii subsp. strangulata</name>
    <name type="common">Goatgrass</name>
    <dbReference type="NCBI Taxonomy" id="200361"/>
    <lineage>
        <taxon>Eukaryota</taxon>
        <taxon>Viridiplantae</taxon>
        <taxon>Streptophyta</taxon>
        <taxon>Embryophyta</taxon>
        <taxon>Tracheophyta</taxon>
        <taxon>Spermatophyta</taxon>
        <taxon>Magnoliopsida</taxon>
        <taxon>Liliopsida</taxon>
        <taxon>Poales</taxon>
        <taxon>Poaceae</taxon>
        <taxon>BOP clade</taxon>
        <taxon>Pooideae</taxon>
        <taxon>Triticodae</taxon>
        <taxon>Triticeae</taxon>
        <taxon>Triticinae</taxon>
        <taxon>Aegilops</taxon>
    </lineage>
</organism>
<evidence type="ECO:0000256" key="10">
    <source>
        <dbReference type="ARBA" id="ARBA00023242"/>
    </source>
</evidence>
<dbReference type="AlphaFoldDB" id="A0A453MXJ3"/>
<evidence type="ECO:0000256" key="1">
    <source>
        <dbReference type="ARBA" id="ARBA00004123"/>
    </source>
</evidence>
<evidence type="ECO:0000256" key="8">
    <source>
        <dbReference type="ARBA" id="ARBA00023172"/>
    </source>
</evidence>
<dbReference type="GO" id="GO:0000724">
    <property type="term" value="P:double-strand break repair via homologous recombination"/>
    <property type="evidence" value="ECO:0007669"/>
    <property type="project" value="TreeGrafter"/>
</dbReference>
<name>A0A453MXJ3_AEGTS</name>
<evidence type="ECO:0000256" key="3">
    <source>
        <dbReference type="ARBA" id="ARBA00022454"/>
    </source>
</evidence>
<dbReference type="GO" id="GO:0003684">
    <property type="term" value="F:damaged DNA binding"/>
    <property type="evidence" value="ECO:0007669"/>
    <property type="project" value="TreeGrafter"/>
</dbReference>
<dbReference type="GO" id="GO:0030915">
    <property type="term" value="C:Smc5-Smc6 complex"/>
    <property type="evidence" value="ECO:0007669"/>
    <property type="project" value="TreeGrafter"/>
</dbReference>
<dbReference type="PANTHER" id="PTHR19306:SF6">
    <property type="entry name" value="STRUCTURAL MAINTENANCE OF CHROMOSOMES PROTEIN 6"/>
    <property type="match status" value="1"/>
</dbReference>
<keyword evidence="5" id="KW-0227">DNA damage</keyword>
<evidence type="ECO:0000256" key="7">
    <source>
        <dbReference type="ARBA" id="ARBA00023054"/>
    </source>
</evidence>
<evidence type="ECO:0000256" key="4">
    <source>
        <dbReference type="ARBA" id="ARBA00022741"/>
    </source>
</evidence>